<protein>
    <submittedName>
        <fullName evidence="1">Uncharacterized protein</fullName>
    </submittedName>
</protein>
<reference evidence="1" key="1">
    <citation type="submission" date="2021-09" db="EMBL/GenBank/DDBJ databases">
        <title>The genome of Mauremys mutica provides insights into the evolution of semi-aquatic lifestyle.</title>
        <authorList>
            <person name="Gong S."/>
            <person name="Gao Y."/>
        </authorList>
    </citation>
    <scope>NUCLEOTIDE SEQUENCE</scope>
    <source>
        <strain evidence="1">MM-2020</strain>
        <tissue evidence="1">Muscle</tissue>
    </source>
</reference>
<name>A0A9D3XDG2_9SAUR</name>
<dbReference type="EMBL" id="JAHDVG010000474">
    <property type="protein sequence ID" value="KAH1177175.1"/>
    <property type="molecule type" value="Genomic_DNA"/>
</dbReference>
<dbReference type="AlphaFoldDB" id="A0A9D3XDG2"/>
<sequence>MQWLAKQQEKMQKALQAFQQPHQLERQALLAWQAEQQKSLQDFIREQAKIQQQLLHRLKKMKDVKPKAYSKQQTLFQKPSLLNTRWTYLAQFTNPEQQGIE</sequence>
<gene>
    <name evidence="1" type="ORF">KIL84_010877</name>
</gene>
<organism evidence="1 2">
    <name type="scientific">Mauremys mutica</name>
    <name type="common">yellowpond turtle</name>
    <dbReference type="NCBI Taxonomy" id="74926"/>
    <lineage>
        <taxon>Eukaryota</taxon>
        <taxon>Metazoa</taxon>
        <taxon>Chordata</taxon>
        <taxon>Craniata</taxon>
        <taxon>Vertebrata</taxon>
        <taxon>Euteleostomi</taxon>
        <taxon>Archelosauria</taxon>
        <taxon>Testudinata</taxon>
        <taxon>Testudines</taxon>
        <taxon>Cryptodira</taxon>
        <taxon>Durocryptodira</taxon>
        <taxon>Testudinoidea</taxon>
        <taxon>Geoemydidae</taxon>
        <taxon>Geoemydinae</taxon>
        <taxon>Mauremys</taxon>
    </lineage>
</organism>
<keyword evidence="2" id="KW-1185">Reference proteome</keyword>
<comment type="caution">
    <text evidence="1">The sequence shown here is derived from an EMBL/GenBank/DDBJ whole genome shotgun (WGS) entry which is preliminary data.</text>
</comment>
<dbReference type="Proteomes" id="UP000827986">
    <property type="component" value="Unassembled WGS sequence"/>
</dbReference>
<accession>A0A9D3XDG2</accession>
<proteinExistence type="predicted"/>
<evidence type="ECO:0000313" key="1">
    <source>
        <dbReference type="EMBL" id="KAH1177175.1"/>
    </source>
</evidence>
<evidence type="ECO:0000313" key="2">
    <source>
        <dbReference type="Proteomes" id="UP000827986"/>
    </source>
</evidence>